<organism evidence="7 8">
    <name type="scientific">candidate division WOR-1 bacterium RIFOXYB2_FULL_48_7</name>
    <dbReference type="NCBI Taxonomy" id="1802583"/>
    <lineage>
        <taxon>Bacteria</taxon>
        <taxon>Bacillati</taxon>
        <taxon>Saganbacteria</taxon>
    </lineage>
</organism>
<dbReference type="NCBIfam" id="TIGR02532">
    <property type="entry name" value="IV_pilin_GFxxxE"/>
    <property type="match status" value="1"/>
</dbReference>
<gene>
    <name evidence="7" type="ORF">A2311_00575</name>
</gene>
<keyword evidence="2" id="KW-0488">Methylation</keyword>
<feature type="transmembrane region" description="Helical" evidence="6">
    <location>
        <begin position="7"/>
        <end position="29"/>
    </location>
</feature>
<dbReference type="InterPro" id="IPR045584">
    <property type="entry name" value="Pilin-like"/>
</dbReference>
<dbReference type="Proteomes" id="UP000178951">
    <property type="component" value="Unassembled WGS sequence"/>
</dbReference>
<evidence type="ECO:0000313" key="8">
    <source>
        <dbReference type="Proteomes" id="UP000178951"/>
    </source>
</evidence>
<protein>
    <recommendedName>
        <fullName evidence="9">Type II secretion system protein GspG C-terminal domain-containing protein</fullName>
    </recommendedName>
</protein>
<name>A0A1F4TSV2_UNCSA</name>
<dbReference type="AlphaFoldDB" id="A0A1F4TSV2"/>
<evidence type="ECO:0000256" key="2">
    <source>
        <dbReference type="ARBA" id="ARBA00022481"/>
    </source>
</evidence>
<proteinExistence type="predicted"/>
<sequence length="126" mass="12998">MKKGFTLIELIMVIVILGILAATALPRFINLSANAKQSAAKGALGAIRAAIAIQYASSATGASGIATYPSTVTEAMFADSQVPTEPYSNSNSITLSASAPTAAGSGWRYDSANGRVWINDSAYSSY</sequence>
<dbReference type="GO" id="GO:0016020">
    <property type="term" value="C:membrane"/>
    <property type="evidence" value="ECO:0007669"/>
    <property type="project" value="UniProtKB-SubCell"/>
</dbReference>
<evidence type="ECO:0000256" key="3">
    <source>
        <dbReference type="ARBA" id="ARBA00022692"/>
    </source>
</evidence>
<reference evidence="7 8" key="1">
    <citation type="journal article" date="2016" name="Nat. Commun.">
        <title>Thousands of microbial genomes shed light on interconnected biogeochemical processes in an aquifer system.</title>
        <authorList>
            <person name="Anantharaman K."/>
            <person name="Brown C.T."/>
            <person name="Hug L.A."/>
            <person name="Sharon I."/>
            <person name="Castelle C.J."/>
            <person name="Probst A.J."/>
            <person name="Thomas B.C."/>
            <person name="Singh A."/>
            <person name="Wilkins M.J."/>
            <person name="Karaoz U."/>
            <person name="Brodie E.L."/>
            <person name="Williams K.H."/>
            <person name="Hubbard S.S."/>
            <person name="Banfield J.F."/>
        </authorList>
    </citation>
    <scope>NUCLEOTIDE SEQUENCE [LARGE SCALE GENOMIC DNA]</scope>
</reference>
<evidence type="ECO:0000256" key="1">
    <source>
        <dbReference type="ARBA" id="ARBA00004167"/>
    </source>
</evidence>
<evidence type="ECO:0000256" key="4">
    <source>
        <dbReference type="ARBA" id="ARBA00022989"/>
    </source>
</evidence>
<keyword evidence="3 6" id="KW-0812">Transmembrane</keyword>
<evidence type="ECO:0000256" key="6">
    <source>
        <dbReference type="SAM" id="Phobius"/>
    </source>
</evidence>
<comment type="caution">
    <text evidence="7">The sequence shown here is derived from an EMBL/GenBank/DDBJ whole genome shotgun (WGS) entry which is preliminary data.</text>
</comment>
<dbReference type="PANTHER" id="PTHR30093">
    <property type="entry name" value="GENERAL SECRETION PATHWAY PROTEIN G"/>
    <property type="match status" value="1"/>
</dbReference>
<dbReference type="Gene3D" id="3.30.700.10">
    <property type="entry name" value="Glycoprotein, Type 4 Pilin"/>
    <property type="match status" value="1"/>
</dbReference>
<evidence type="ECO:0008006" key="9">
    <source>
        <dbReference type="Google" id="ProtNLM"/>
    </source>
</evidence>
<dbReference type="PANTHER" id="PTHR30093:SF44">
    <property type="entry name" value="TYPE II SECRETION SYSTEM CORE PROTEIN G"/>
    <property type="match status" value="1"/>
</dbReference>
<evidence type="ECO:0000313" key="7">
    <source>
        <dbReference type="EMBL" id="OGC35717.1"/>
    </source>
</evidence>
<comment type="subcellular location">
    <subcellularLocation>
        <location evidence="1">Membrane</location>
        <topology evidence="1">Single-pass membrane protein</topology>
    </subcellularLocation>
</comment>
<dbReference type="PROSITE" id="PS00409">
    <property type="entry name" value="PROKAR_NTER_METHYL"/>
    <property type="match status" value="1"/>
</dbReference>
<dbReference type="EMBL" id="MEUF01000021">
    <property type="protein sequence ID" value="OGC35717.1"/>
    <property type="molecule type" value="Genomic_DNA"/>
</dbReference>
<accession>A0A1F4TSV2</accession>
<dbReference type="SUPFAM" id="SSF54523">
    <property type="entry name" value="Pili subunits"/>
    <property type="match status" value="1"/>
</dbReference>
<evidence type="ECO:0000256" key="5">
    <source>
        <dbReference type="ARBA" id="ARBA00023136"/>
    </source>
</evidence>
<dbReference type="InterPro" id="IPR012902">
    <property type="entry name" value="N_methyl_site"/>
</dbReference>
<keyword evidence="5 6" id="KW-0472">Membrane</keyword>
<keyword evidence="4 6" id="KW-1133">Transmembrane helix</keyword>
<dbReference type="Pfam" id="PF07963">
    <property type="entry name" value="N_methyl"/>
    <property type="match status" value="1"/>
</dbReference>
<dbReference type="STRING" id="1802583.A2311_00575"/>